<evidence type="ECO:0000256" key="1">
    <source>
        <dbReference type="SAM" id="SignalP"/>
    </source>
</evidence>
<protein>
    <recommendedName>
        <fullName evidence="2">Immunoglobulin domain-containing protein</fullName>
    </recommendedName>
</protein>
<comment type="caution">
    <text evidence="3">The sequence shown here is derived from an EMBL/GenBank/DDBJ whole genome shotgun (WGS) entry which is preliminary data.</text>
</comment>
<keyword evidence="4" id="KW-1185">Reference proteome</keyword>
<feature type="chain" id="PRO_5022664608" description="Immunoglobulin domain-containing protein" evidence="1">
    <location>
        <begin position="33"/>
        <end position="140"/>
    </location>
</feature>
<gene>
    <name evidence="3" type="ORF">E1301_Tti019100</name>
</gene>
<proteinExistence type="predicted"/>
<reference evidence="3 4" key="1">
    <citation type="journal article" date="2019" name="Mol. Ecol. Resour.">
        <title>Chromosome-level genome assembly of Triplophysa tibetana, a fish adapted to the harsh high-altitude environment of the Tibetan Plateau.</title>
        <authorList>
            <person name="Yang X."/>
            <person name="Liu H."/>
            <person name="Ma Z."/>
            <person name="Zou Y."/>
            <person name="Zou M."/>
            <person name="Mao Y."/>
            <person name="Li X."/>
            <person name="Wang H."/>
            <person name="Chen T."/>
            <person name="Wang W."/>
            <person name="Yang R."/>
        </authorList>
    </citation>
    <scope>NUCLEOTIDE SEQUENCE [LARGE SCALE GENOMIC DNA]</scope>
    <source>
        <strain evidence="3">TTIB1903HZAU</strain>
        <tissue evidence="3">Muscle</tissue>
    </source>
</reference>
<dbReference type="Pfam" id="PF07686">
    <property type="entry name" value="V-set"/>
    <property type="match status" value="1"/>
</dbReference>
<dbReference type="InterPro" id="IPR036179">
    <property type="entry name" value="Ig-like_dom_sf"/>
</dbReference>
<evidence type="ECO:0000259" key="2">
    <source>
        <dbReference type="SMART" id="SM00409"/>
    </source>
</evidence>
<dbReference type="AlphaFoldDB" id="A0A5A9NRR8"/>
<name>A0A5A9NRR8_9TELE</name>
<dbReference type="Gene3D" id="2.60.40.10">
    <property type="entry name" value="Immunoglobulins"/>
    <property type="match status" value="1"/>
</dbReference>
<dbReference type="InterPro" id="IPR003599">
    <property type="entry name" value="Ig_sub"/>
</dbReference>
<accession>A0A5A9NRR8</accession>
<dbReference type="Proteomes" id="UP000324632">
    <property type="component" value="Chromosome 14"/>
</dbReference>
<dbReference type="SMART" id="SM00409">
    <property type="entry name" value="IG"/>
    <property type="match status" value="1"/>
</dbReference>
<evidence type="ECO:0000313" key="3">
    <source>
        <dbReference type="EMBL" id="KAA0711785.1"/>
    </source>
</evidence>
<organism evidence="3 4">
    <name type="scientific">Triplophysa tibetana</name>
    <dbReference type="NCBI Taxonomy" id="1572043"/>
    <lineage>
        <taxon>Eukaryota</taxon>
        <taxon>Metazoa</taxon>
        <taxon>Chordata</taxon>
        <taxon>Craniata</taxon>
        <taxon>Vertebrata</taxon>
        <taxon>Euteleostomi</taxon>
        <taxon>Actinopterygii</taxon>
        <taxon>Neopterygii</taxon>
        <taxon>Teleostei</taxon>
        <taxon>Ostariophysi</taxon>
        <taxon>Cypriniformes</taxon>
        <taxon>Nemacheilidae</taxon>
        <taxon>Triplophysa</taxon>
    </lineage>
</organism>
<dbReference type="InterPro" id="IPR013783">
    <property type="entry name" value="Ig-like_fold"/>
</dbReference>
<sequence length="140" mass="15957">MVHKEHKASMMLWNMIGVIVLLHLCHLEGVFGDPGEVKVSAMEGHSVTLHTDTELHTDDVIEWMFGVHSPNKIIAEFSREDNKTSYNSERLKNHLQIDDQTGSLIITNITTQHTGRYKAEIGRKSSVRFRHFSVTVYVLS</sequence>
<dbReference type="EMBL" id="SOYY01000014">
    <property type="protein sequence ID" value="KAA0711785.1"/>
    <property type="molecule type" value="Genomic_DNA"/>
</dbReference>
<feature type="domain" description="Immunoglobulin" evidence="2">
    <location>
        <begin position="36"/>
        <end position="137"/>
    </location>
</feature>
<dbReference type="InterPro" id="IPR013106">
    <property type="entry name" value="Ig_V-set"/>
</dbReference>
<evidence type="ECO:0000313" key="4">
    <source>
        <dbReference type="Proteomes" id="UP000324632"/>
    </source>
</evidence>
<keyword evidence="1" id="KW-0732">Signal</keyword>
<dbReference type="PANTHER" id="PTHR21063:SF4">
    <property type="entry name" value="CD48 ANTIGEN-RELATED"/>
    <property type="match status" value="1"/>
</dbReference>
<dbReference type="PANTHER" id="PTHR21063">
    <property type="entry name" value="LFA-3"/>
    <property type="match status" value="1"/>
</dbReference>
<feature type="signal peptide" evidence="1">
    <location>
        <begin position="1"/>
        <end position="32"/>
    </location>
</feature>
<dbReference type="SUPFAM" id="SSF48726">
    <property type="entry name" value="Immunoglobulin"/>
    <property type="match status" value="1"/>
</dbReference>